<dbReference type="Pfam" id="PF13458">
    <property type="entry name" value="Peripla_BP_6"/>
    <property type="match status" value="1"/>
</dbReference>
<dbReference type="InterPro" id="IPR028081">
    <property type="entry name" value="Leu-bd"/>
</dbReference>
<name>A0ABP9NX24_9PSEU</name>
<dbReference type="SUPFAM" id="SSF53822">
    <property type="entry name" value="Periplasmic binding protein-like I"/>
    <property type="match status" value="1"/>
</dbReference>
<dbReference type="PROSITE" id="PS51318">
    <property type="entry name" value="TAT"/>
    <property type="match status" value="1"/>
</dbReference>
<protein>
    <submittedName>
        <fullName evidence="5">ABC transporter substrate-binding protein</fullName>
    </submittedName>
</protein>
<evidence type="ECO:0000256" key="3">
    <source>
        <dbReference type="SAM" id="SignalP"/>
    </source>
</evidence>
<evidence type="ECO:0000313" key="5">
    <source>
        <dbReference type="EMBL" id="GAA5135820.1"/>
    </source>
</evidence>
<sequence>MPDAHWDRRRLLRATGALVLAAGLAACTAPGGDTGTTPSGAGGGGQGLPPTITILSIRALTGPVSFAGINAQKGIDLAVEQVAKDGLLGGSTLEIETKDVGASTQEAASAASQAIADPSYAAILGPEASAQAAAVSPIAQSSGMPVAYVQAGSGGVLVGDYTFRVTPPAQSYFGVVGDHLSREDVRTASVLFNSGNPTLAELGQTVVPQLGAQRGFRIVGSAGVEVTAQDFTTAASQIAGQAPDVAFLMLTGPQSPVAITQLRQAGFTGEIVGMSAMGAGNLAPAGAQAAGAVWPSNFTATQSAPSSQEFVRAYQAKYGGEAPNNYAAEAYDAVWFLARGIAKANSTDRAAVQHGLDAVAKDGFAGAQGELTFDGHDARVPGVLVRWDGAAEAVLADGTS</sequence>
<proteinExistence type="inferred from homology"/>
<feature type="signal peptide" evidence="3">
    <location>
        <begin position="1"/>
        <end position="31"/>
    </location>
</feature>
<dbReference type="PANTHER" id="PTHR30483">
    <property type="entry name" value="LEUCINE-SPECIFIC-BINDING PROTEIN"/>
    <property type="match status" value="1"/>
</dbReference>
<evidence type="ECO:0000259" key="4">
    <source>
        <dbReference type="Pfam" id="PF13458"/>
    </source>
</evidence>
<dbReference type="Proteomes" id="UP001500804">
    <property type="component" value="Unassembled WGS sequence"/>
</dbReference>
<feature type="domain" description="Leucine-binding protein" evidence="4">
    <location>
        <begin position="51"/>
        <end position="388"/>
    </location>
</feature>
<gene>
    <name evidence="5" type="ORF">GCM10023320_65930</name>
</gene>
<keyword evidence="2 3" id="KW-0732">Signal</keyword>
<dbReference type="InterPro" id="IPR006311">
    <property type="entry name" value="TAT_signal"/>
</dbReference>
<evidence type="ECO:0000256" key="1">
    <source>
        <dbReference type="ARBA" id="ARBA00010062"/>
    </source>
</evidence>
<comment type="caution">
    <text evidence="5">The sequence shown here is derived from an EMBL/GenBank/DDBJ whole genome shotgun (WGS) entry which is preliminary data.</text>
</comment>
<dbReference type="EMBL" id="BAABJO010000033">
    <property type="protein sequence ID" value="GAA5135820.1"/>
    <property type="molecule type" value="Genomic_DNA"/>
</dbReference>
<reference evidence="6" key="1">
    <citation type="journal article" date="2019" name="Int. J. Syst. Evol. Microbiol.">
        <title>The Global Catalogue of Microorganisms (GCM) 10K type strain sequencing project: providing services to taxonomists for standard genome sequencing and annotation.</title>
        <authorList>
            <consortium name="The Broad Institute Genomics Platform"/>
            <consortium name="The Broad Institute Genome Sequencing Center for Infectious Disease"/>
            <person name="Wu L."/>
            <person name="Ma J."/>
        </authorList>
    </citation>
    <scope>NUCLEOTIDE SEQUENCE [LARGE SCALE GENOMIC DNA]</scope>
    <source>
        <strain evidence="6">JCM 18302</strain>
    </source>
</reference>
<dbReference type="Gene3D" id="3.40.50.2300">
    <property type="match status" value="2"/>
</dbReference>
<comment type="similarity">
    <text evidence="1">Belongs to the leucine-binding protein family.</text>
</comment>
<dbReference type="InterPro" id="IPR051010">
    <property type="entry name" value="BCAA_transport"/>
</dbReference>
<organism evidence="5 6">
    <name type="scientific">Pseudonocardia adelaidensis</name>
    <dbReference type="NCBI Taxonomy" id="648754"/>
    <lineage>
        <taxon>Bacteria</taxon>
        <taxon>Bacillati</taxon>
        <taxon>Actinomycetota</taxon>
        <taxon>Actinomycetes</taxon>
        <taxon>Pseudonocardiales</taxon>
        <taxon>Pseudonocardiaceae</taxon>
        <taxon>Pseudonocardia</taxon>
    </lineage>
</organism>
<accession>A0ABP9NX24</accession>
<dbReference type="InterPro" id="IPR028082">
    <property type="entry name" value="Peripla_BP_I"/>
</dbReference>
<dbReference type="PANTHER" id="PTHR30483:SF6">
    <property type="entry name" value="PERIPLASMIC BINDING PROTEIN OF ABC TRANSPORTER FOR NATURAL AMINO ACIDS"/>
    <property type="match status" value="1"/>
</dbReference>
<evidence type="ECO:0000256" key="2">
    <source>
        <dbReference type="ARBA" id="ARBA00022729"/>
    </source>
</evidence>
<keyword evidence="6" id="KW-1185">Reference proteome</keyword>
<feature type="chain" id="PRO_5046496713" evidence="3">
    <location>
        <begin position="32"/>
        <end position="400"/>
    </location>
</feature>
<evidence type="ECO:0000313" key="6">
    <source>
        <dbReference type="Proteomes" id="UP001500804"/>
    </source>
</evidence>
<dbReference type="RefSeq" id="WP_345610546.1">
    <property type="nucleotide sequence ID" value="NZ_BAABJO010000033.1"/>
</dbReference>